<proteinExistence type="predicted"/>
<reference evidence="1" key="1">
    <citation type="journal article" date="2021" name="Front. Microbiol.">
        <title>Comprehensive Comparative Genomics and Phenotyping of Methylobacterium Species.</title>
        <authorList>
            <person name="Alessa O."/>
            <person name="Ogura Y."/>
            <person name="Fujitani Y."/>
            <person name="Takami H."/>
            <person name="Hayashi T."/>
            <person name="Sahin N."/>
            <person name="Tani A."/>
        </authorList>
    </citation>
    <scope>NUCLEOTIDE SEQUENCE</scope>
    <source>
        <strain evidence="1">DSM 17168</strain>
    </source>
</reference>
<gene>
    <name evidence="1" type="ORF">GMJLKIPL_2814</name>
</gene>
<protein>
    <submittedName>
        <fullName evidence="1">Uncharacterized protein</fullName>
    </submittedName>
</protein>
<dbReference type="Proteomes" id="UP001055153">
    <property type="component" value="Unassembled WGS sequence"/>
</dbReference>
<dbReference type="EMBL" id="BPQQ01000031">
    <property type="protein sequence ID" value="GJE00887.1"/>
    <property type="molecule type" value="Genomic_DNA"/>
</dbReference>
<reference evidence="1" key="2">
    <citation type="submission" date="2021-08" db="EMBL/GenBank/DDBJ databases">
        <authorList>
            <person name="Tani A."/>
            <person name="Ola A."/>
            <person name="Ogura Y."/>
            <person name="Katsura K."/>
            <person name="Hayashi T."/>
        </authorList>
    </citation>
    <scope>NUCLEOTIDE SEQUENCE</scope>
    <source>
        <strain evidence="1">DSM 17168</strain>
    </source>
</reference>
<evidence type="ECO:0000313" key="1">
    <source>
        <dbReference type="EMBL" id="GJE00887.1"/>
    </source>
</evidence>
<keyword evidence="2" id="KW-1185">Reference proteome</keyword>
<name>A0ABQ4SCM0_9HYPH</name>
<comment type="caution">
    <text evidence="1">The sequence shown here is derived from an EMBL/GenBank/DDBJ whole genome shotgun (WGS) entry which is preliminary data.</text>
</comment>
<evidence type="ECO:0000313" key="2">
    <source>
        <dbReference type="Proteomes" id="UP001055153"/>
    </source>
</evidence>
<dbReference type="SUPFAM" id="SSF56954">
    <property type="entry name" value="Outer membrane efflux proteins (OEP)"/>
    <property type="match status" value="1"/>
</dbReference>
<accession>A0ABQ4SCM0</accession>
<sequence length="56" mass="5917">MLIAQQGYLSALVTSAGARATQYADTAALFVALGGGWWNRADVAPPPPEKDPLKFL</sequence>
<organism evidence="1 2">
    <name type="scientific">Methylobacterium isbiliense</name>
    <dbReference type="NCBI Taxonomy" id="315478"/>
    <lineage>
        <taxon>Bacteria</taxon>
        <taxon>Pseudomonadati</taxon>
        <taxon>Pseudomonadota</taxon>
        <taxon>Alphaproteobacteria</taxon>
        <taxon>Hyphomicrobiales</taxon>
        <taxon>Methylobacteriaceae</taxon>
        <taxon>Methylobacterium</taxon>
    </lineage>
</organism>